<protein>
    <recommendedName>
        <fullName evidence="2">ER-bound oxygenase mpaB/mpaB'/Rubber oxygenase catalytic domain-containing protein</fullName>
    </recommendedName>
</protein>
<gene>
    <name evidence="3" type="ORF">pipiens_010625</name>
</gene>
<keyword evidence="1" id="KW-1133">Transmembrane helix</keyword>
<dbReference type="Pfam" id="PF09995">
    <property type="entry name" value="MPAB_Lcp_cat"/>
    <property type="match status" value="2"/>
</dbReference>
<evidence type="ECO:0000313" key="4">
    <source>
        <dbReference type="Proteomes" id="UP001562425"/>
    </source>
</evidence>
<sequence length="639" mass="73618">MTNSVNSRYIENLYNDGATKPIDDDVSTYEIQLPSWYDEAKFKRGQQFYQDNRPGIVTAALCGLISVLAIPSILEILIFTRRSSSPMTAYKRYVLTILHTTNWYDEELKPGSKSWKSLEYVRRIHAASGKQANKQNSKMLVSQKDVAITQFGFVGFVALSYQMLGIRYDEAGMEGFVHFWRTIGYMLGLEDRFNICTEDLTSSKQRMTLVLEQILRPALQTVSTEFVQMTNAMIDGLWCVNTFLDYNAFMFLTRRLAGVPGHYYWKDEPTNDGSTQPAYEKMGWHSRYILCMVLYINEMLLYVPIIRCLAGEARSLPVDDASKMAIPEWYDEVKFKRAQRFYKRNAFAITLAAFYGLIAVMAVPSVLNVLMFTKKSSTPVTAYRRYLLTILHFTIWYRDDLAPGTRFWRSLMYTRKAHDSASKRASAATEGMIISQRDMVLVQFSFAGFVVLKPEMLGIQGTDRDMDDFIHFWRVVGFMLGIQDEYNLCTADSATSKSRIQLVQDQMMRPALNSPSDDYYRMTKVMLDGMWYYNVTLDYEALLFFTSRLTGVSGYGFLEHERKDQLKVTGPVTYEKLSWYSRFIVGRLVQLHEEGLKSALVRWLVNLQLQFAVLVGICYLPLLAAIKFGWKNAVVKMPK</sequence>
<comment type="caution">
    <text evidence="3">The sequence shown here is derived from an EMBL/GenBank/DDBJ whole genome shotgun (WGS) entry which is preliminary data.</text>
</comment>
<dbReference type="PANTHER" id="PTHR37159">
    <property type="entry name" value="GH11867P"/>
    <property type="match status" value="1"/>
</dbReference>
<feature type="transmembrane region" description="Helical" evidence="1">
    <location>
        <begin position="346"/>
        <end position="367"/>
    </location>
</feature>
<reference evidence="3 4" key="1">
    <citation type="submission" date="2024-05" db="EMBL/GenBank/DDBJ databases">
        <title>Culex pipiens pipiens assembly and annotation.</title>
        <authorList>
            <person name="Alout H."/>
            <person name="Durand T."/>
        </authorList>
    </citation>
    <scope>NUCLEOTIDE SEQUENCE [LARGE SCALE GENOMIC DNA]</scope>
    <source>
        <strain evidence="3">HA-2024</strain>
        <tissue evidence="3">Whole body</tissue>
    </source>
</reference>
<dbReference type="PANTHER" id="PTHR37159:SF1">
    <property type="entry name" value="GH11867P"/>
    <property type="match status" value="1"/>
</dbReference>
<name>A0ABD1DAF7_CULPP</name>
<feature type="transmembrane region" description="Helical" evidence="1">
    <location>
        <begin position="56"/>
        <end position="79"/>
    </location>
</feature>
<keyword evidence="1" id="KW-0812">Transmembrane</keyword>
<feature type="domain" description="ER-bound oxygenase mpaB/mpaB'/Rubber oxygenase catalytic" evidence="2">
    <location>
        <begin position="344"/>
        <end position="569"/>
    </location>
</feature>
<keyword evidence="4" id="KW-1185">Reference proteome</keyword>
<feature type="domain" description="ER-bound oxygenase mpaB/mpaB'/Rubber oxygenase catalytic" evidence="2">
    <location>
        <begin position="55"/>
        <end position="219"/>
    </location>
</feature>
<keyword evidence="1" id="KW-0472">Membrane</keyword>
<dbReference type="EMBL" id="JBEHCU010006754">
    <property type="protein sequence ID" value="KAL1396290.1"/>
    <property type="molecule type" value="Genomic_DNA"/>
</dbReference>
<dbReference type="AlphaFoldDB" id="A0ABD1DAF7"/>
<accession>A0ABD1DAF7</accession>
<evidence type="ECO:0000313" key="3">
    <source>
        <dbReference type="EMBL" id="KAL1396290.1"/>
    </source>
</evidence>
<evidence type="ECO:0000259" key="2">
    <source>
        <dbReference type="Pfam" id="PF09995"/>
    </source>
</evidence>
<evidence type="ECO:0000256" key="1">
    <source>
        <dbReference type="SAM" id="Phobius"/>
    </source>
</evidence>
<feature type="transmembrane region" description="Helical" evidence="1">
    <location>
        <begin position="609"/>
        <end position="630"/>
    </location>
</feature>
<dbReference type="InterPro" id="IPR018713">
    <property type="entry name" value="MPAB/Lcp_cat_dom"/>
</dbReference>
<organism evidence="3 4">
    <name type="scientific">Culex pipiens pipiens</name>
    <name type="common">Northern house mosquito</name>
    <dbReference type="NCBI Taxonomy" id="38569"/>
    <lineage>
        <taxon>Eukaryota</taxon>
        <taxon>Metazoa</taxon>
        <taxon>Ecdysozoa</taxon>
        <taxon>Arthropoda</taxon>
        <taxon>Hexapoda</taxon>
        <taxon>Insecta</taxon>
        <taxon>Pterygota</taxon>
        <taxon>Neoptera</taxon>
        <taxon>Endopterygota</taxon>
        <taxon>Diptera</taxon>
        <taxon>Nematocera</taxon>
        <taxon>Culicoidea</taxon>
        <taxon>Culicidae</taxon>
        <taxon>Culicinae</taxon>
        <taxon>Culicini</taxon>
        <taxon>Culex</taxon>
        <taxon>Culex</taxon>
    </lineage>
</organism>
<dbReference type="Proteomes" id="UP001562425">
    <property type="component" value="Unassembled WGS sequence"/>
</dbReference>
<proteinExistence type="predicted"/>